<feature type="transmembrane region" description="Helical" evidence="9">
    <location>
        <begin position="260"/>
        <end position="280"/>
    </location>
</feature>
<evidence type="ECO:0000256" key="2">
    <source>
        <dbReference type="ARBA" id="ARBA00009306"/>
    </source>
</evidence>
<keyword evidence="4" id="KW-1003">Cell membrane</keyword>
<dbReference type="FunFam" id="1.10.3720.10:FF:000003">
    <property type="entry name" value="Aliphatic sulfonate ABC transporter permease"/>
    <property type="match status" value="1"/>
</dbReference>
<feature type="transmembrane region" description="Helical" evidence="9">
    <location>
        <begin position="197"/>
        <end position="220"/>
    </location>
</feature>
<comment type="caution">
    <text evidence="11">The sequence shown here is derived from an EMBL/GenBank/DDBJ whole genome shotgun (WGS) entry which is preliminary data.</text>
</comment>
<keyword evidence="5 9" id="KW-0812">Transmembrane</keyword>
<dbReference type="OrthoDB" id="8138334at2"/>
<dbReference type="PROSITE" id="PS50928">
    <property type="entry name" value="ABC_TM1"/>
    <property type="match status" value="1"/>
</dbReference>
<protein>
    <submittedName>
        <fullName evidence="11">ABC transporter permease</fullName>
    </submittedName>
</protein>
<dbReference type="GO" id="GO:0042918">
    <property type="term" value="P:alkanesulfonate transmembrane transport"/>
    <property type="evidence" value="ECO:0007669"/>
    <property type="project" value="UniProtKB-ARBA"/>
</dbReference>
<gene>
    <name evidence="11" type="ORF">SLNSH_18115</name>
</gene>
<evidence type="ECO:0000256" key="9">
    <source>
        <dbReference type="RuleBase" id="RU363032"/>
    </source>
</evidence>
<dbReference type="RefSeq" id="WP_106338429.1">
    <property type="nucleotide sequence ID" value="NZ_PVZS01000023.1"/>
</dbReference>
<dbReference type="EMBL" id="PVZS01000023">
    <property type="protein sequence ID" value="PSC03557.1"/>
    <property type="molecule type" value="Genomic_DNA"/>
</dbReference>
<feature type="transmembrane region" description="Helical" evidence="9">
    <location>
        <begin position="147"/>
        <end position="176"/>
    </location>
</feature>
<evidence type="ECO:0000256" key="1">
    <source>
        <dbReference type="ARBA" id="ARBA00004651"/>
    </source>
</evidence>
<dbReference type="InterPro" id="IPR035906">
    <property type="entry name" value="MetI-like_sf"/>
</dbReference>
<dbReference type="Proteomes" id="UP000239772">
    <property type="component" value="Unassembled WGS sequence"/>
</dbReference>
<feature type="transmembrane region" description="Helical" evidence="9">
    <location>
        <begin position="108"/>
        <end position="127"/>
    </location>
</feature>
<dbReference type="PANTHER" id="PTHR30151:SF0">
    <property type="entry name" value="ABC TRANSPORTER PERMEASE PROTEIN MJ0413-RELATED"/>
    <property type="match status" value="1"/>
</dbReference>
<proteinExistence type="inferred from homology"/>
<evidence type="ECO:0000256" key="3">
    <source>
        <dbReference type="ARBA" id="ARBA00022448"/>
    </source>
</evidence>
<sequence>MPAAAGPLEAEPARVSSASESIGQVLAPVAQKLWKVAAGLALPIALVAIWQLSSKDGALFGGALPSPARVWDGWLMWAFGKPGLGLNPYSGTWWDNVAFSTIRVAKGFGLAIVIGVPLGVMIGWSRLVASTVDPTIQILRPVPITAWLPISLAIFGIRDFGAVFLILLGAFYPIVINSMHGARDVERNWIRAAQMMGASRWAILTRVVLPAALPSIFTGLRIGLGIGWTAVIVSEMVAVKSGLGYVLWDAYYVGRMEIVIADMVSIGAMGFISDRLIVLLDHWALRWRRLQSFSA</sequence>
<dbReference type="CDD" id="cd06261">
    <property type="entry name" value="TM_PBP2"/>
    <property type="match status" value="1"/>
</dbReference>
<dbReference type="SUPFAM" id="SSF161098">
    <property type="entry name" value="MetI-like"/>
    <property type="match status" value="1"/>
</dbReference>
<evidence type="ECO:0000256" key="6">
    <source>
        <dbReference type="ARBA" id="ARBA00022989"/>
    </source>
</evidence>
<dbReference type="PANTHER" id="PTHR30151">
    <property type="entry name" value="ALKANE SULFONATE ABC TRANSPORTER-RELATED, MEMBRANE SUBUNIT"/>
    <property type="match status" value="1"/>
</dbReference>
<keyword evidence="6 9" id="KW-1133">Transmembrane helix</keyword>
<dbReference type="GO" id="GO:0005886">
    <property type="term" value="C:plasma membrane"/>
    <property type="evidence" value="ECO:0007669"/>
    <property type="project" value="UniProtKB-SubCell"/>
</dbReference>
<keyword evidence="3 9" id="KW-0813">Transport</keyword>
<evidence type="ECO:0000313" key="12">
    <source>
        <dbReference type="Proteomes" id="UP000239772"/>
    </source>
</evidence>
<feature type="domain" description="ABC transmembrane type-1" evidence="10">
    <location>
        <begin position="97"/>
        <end position="277"/>
    </location>
</feature>
<dbReference type="Gene3D" id="1.10.3720.10">
    <property type="entry name" value="MetI-like"/>
    <property type="match status" value="1"/>
</dbReference>
<comment type="similarity">
    <text evidence="2 9">Belongs to the binding-protein-dependent transport system permease family.</text>
</comment>
<reference evidence="12" key="1">
    <citation type="submission" date="2018-03" db="EMBL/GenBank/DDBJ databases">
        <authorList>
            <person name="Sun L."/>
            <person name="Liu H."/>
            <person name="Chen W."/>
            <person name="Huang K."/>
            <person name="Liu W."/>
            <person name="Gao X."/>
        </authorList>
    </citation>
    <scope>NUCLEOTIDE SEQUENCE [LARGE SCALE GENOMIC DNA]</scope>
    <source>
        <strain evidence="12">SH9</strain>
    </source>
</reference>
<dbReference type="InterPro" id="IPR000515">
    <property type="entry name" value="MetI-like"/>
</dbReference>
<comment type="function">
    <text evidence="8">Probably part of an ABC transporter complex. Probably responsible for the translocation of the substrate across the membrane.</text>
</comment>
<accession>A0A2T1HPK9</accession>
<evidence type="ECO:0000256" key="5">
    <source>
        <dbReference type="ARBA" id="ARBA00022692"/>
    </source>
</evidence>
<keyword evidence="12" id="KW-1185">Reference proteome</keyword>
<evidence type="ECO:0000259" key="10">
    <source>
        <dbReference type="PROSITE" id="PS50928"/>
    </source>
</evidence>
<evidence type="ECO:0000313" key="11">
    <source>
        <dbReference type="EMBL" id="PSC03557.1"/>
    </source>
</evidence>
<keyword evidence="7 9" id="KW-0472">Membrane</keyword>
<comment type="subcellular location">
    <subcellularLocation>
        <location evidence="1 9">Cell membrane</location>
        <topology evidence="1 9">Multi-pass membrane protein</topology>
    </subcellularLocation>
</comment>
<evidence type="ECO:0000256" key="4">
    <source>
        <dbReference type="ARBA" id="ARBA00022475"/>
    </source>
</evidence>
<organism evidence="11 12">
    <name type="scientific">Alsobacter soli</name>
    <dbReference type="NCBI Taxonomy" id="2109933"/>
    <lineage>
        <taxon>Bacteria</taxon>
        <taxon>Pseudomonadati</taxon>
        <taxon>Pseudomonadota</taxon>
        <taxon>Alphaproteobacteria</taxon>
        <taxon>Hyphomicrobiales</taxon>
        <taxon>Alsobacteraceae</taxon>
        <taxon>Alsobacter</taxon>
    </lineage>
</organism>
<evidence type="ECO:0000256" key="8">
    <source>
        <dbReference type="ARBA" id="ARBA00056719"/>
    </source>
</evidence>
<dbReference type="Pfam" id="PF00528">
    <property type="entry name" value="BPD_transp_1"/>
    <property type="match status" value="1"/>
</dbReference>
<name>A0A2T1HPK9_9HYPH</name>
<evidence type="ECO:0000256" key="7">
    <source>
        <dbReference type="ARBA" id="ARBA00023136"/>
    </source>
</evidence>
<dbReference type="AlphaFoldDB" id="A0A2T1HPK9"/>